<feature type="chain" id="PRO_5012065383" description="Haemolysin activator HlyB C-terminal domain-containing protein" evidence="1">
    <location>
        <begin position="23"/>
        <end position="537"/>
    </location>
</feature>
<protein>
    <recommendedName>
        <fullName evidence="4">Haemolysin activator HlyB C-terminal domain-containing protein</fullName>
    </recommendedName>
</protein>
<organism evidence="2 3">
    <name type="scientific">SAR324 cluster bacterium</name>
    <dbReference type="NCBI Taxonomy" id="2024889"/>
    <lineage>
        <taxon>Bacteria</taxon>
        <taxon>Deltaproteobacteria</taxon>
        <taxon>SAR324 cluster</taxon>
    </lineage>
</organism>
<dbReference type="AlphaFoldDB" id="A0A2A4T5L9"/>
<reference evidence="3" key="1">
    <citation type="submission" date="2017-08" db="EMBL/GenBank/DDBJ databases">
        <title>A dynamic microbial community with high functional redundancy inhabits the cold, oxic subseafloor aquifer.</title>
        <authorList>
            <person name="Tully B.J."/>
            <person name="Wheat C.G."/>
            <person name="Glazer B.T."/>
            <person name="Huber J.A."/>
        </authorList>
    </citation>
    <scope>NUCLEOTIDE SEQUENCE [LARGE SCALE GENOMIC DNA]</scope>
</reference>
<dbReference type="EMBL" id="NVSR01000028">
    <property type="protein sequence ID" value="PCI28694.1"/>
    <property type="molecule type" value="Genomic_DNA"/>
</dbReference>
<keyword evidence="1" id="KW-0732">Signal</keyword>
<feature type="signal peptide" evidence="1">
    <location>
        <begin position="1"/>
        <end position="22"/>
    </location>
</feature>
<evidence type="ECO:0000313" key="3">
    <source>
        <dbReference type="Proteomes" id="UP000218113"/>
    </source>
</evidence>
<evidence type="ECO:0000256" key="1">
    <source>
        <dbReference type="SAM" id="SignalP"/>
    </source>
</evidence>
<comment type="caution">
    <text evidence="2">The sequence shown here is derived from an EMBL/GenBank/DDBJ whole genome shotgun (WGS) entry which is preliminary data.</text>
</comment>
<dbReference type="InterPro" id="IPR011250">
    <property type="entry name" value="OMP/PagP_B-barrel"/>
</dbReference>
<accession>A0A2A4T5L9</accession>
<name>A0A2A4T5L9_9DELT</name>
<proteinExistence type="predicted"/>
<gene>
    <name evidence="2" type="ORF">COB67_05825</name>
</gene>
<dbReference type="SUPFAM" id="SSF56925">
    <property type="entry name" value="OMPA-like"/>
    <property type="match status" value="1"/>
</dbReference>
<evidence type="ECO:0008006" key="4">
    <source>
        <dbReference type="Google" id="ProtNLM"/>
    </source>
</evidence>
<dbReference type="Proteomes" id="UP000218113">
    <property type="component" value="Unassembled WGS sequence"/>
</dbReference>
<sequence>MRIFRFFSLIFCFCCFSLLAFAQESKKVALPIVGVNTEMPRSQWNLDQLYERVLKKVTPFFQDLPSDVKRITITQLEGDETYFINTINYRYKLQSKILSAQGAELVECSQCNNMKIYVEQDSLILSRGIESNEQYKELGDALNIDAYVQGFFVVHEDSGSLELNLKLVSMRTGTILKALSLNSDPERKIVSPNTIASITTESVASLRFPTFDTDVPFRRILTQLGRFTADIQGIQRAIILKLHSDPAYYLDRPRYKSMLEASLLNLGAFNMIDCSHCAQTRLSVRGGKLIVQDQSLSLVEYEQLRKRLGFDGYIEGYFHVNETKQDLELSLKLIRAEDGIVLRNMTFSGQSNLDSTGGNVRMAGNGKKLNSAIAVYPAMSFKFSGPVTKDSTTKIETIDQFLGVEYRFLGNTFWEELEFGLDAGAFYGITSNQTSDLSISILSITPLIRYRAPWKLEEKYHLYAHLGMGWAIVGSSGIQNAYKYGVEFYITNSIAIGLESISIPSTDVELSTKDSQGNTLEGEFQGSGSSLTIRGYF</sequence>
<evidence type="ECO:0000313" key="2">
    <source>
        <dbReference type="EMBL" id="PCI28694.1"/>
    </source>
</evidence>